<feature type="compositionally biased region" description="Basic and acidic residues" evidence="2">
    <location>
        <begin position="32"/>
        <end position="46"/>
    </location>
</feature>
<accession>A0A2N5Y2Q7</accession>
<feature type="coiled-coil region" evidence="1">
    <location>
        <begin position="1"/>
        <end position="28"/>
    </location>
</feature>
<organism evidence="3 4">
    <name type="scientific">Kineobactrum sediminis</name>
    <dbReference type="NCBI Taxonomy" id="1905677"/>
    <lineage>
        <taxon>Bacteria</taxon>
        <taxon>Pseudomonadati</taxon>
        <taxon>Pseudomonadota</taxon>
        <taxon>Gammaproteobacteria</taxon>
        <taxon>Cellvibrionales</taxon>
        <taxon>Halieaceae</taxon>
        <taxon>Kineobactrum</taxon>
    </lineage>
</organism>
<gene>
    <name evidence="3" type="ORF">CWI75_08800</name>
</gene>
<keyword evidence="1" id="KW-0175">Coiled coil</keyword>
<sequence length="93" mass="10391">MANVDDEMAKLRSDLDQVRGDMQSLMQAVKDSGVRQTRETLERAQRTGESLTEGVGEIPRRAEKQIGDHPLTSVLSSFGLGFLIGMLLDRRHH</sequence>
<evidence type="ECO:0000313" key="4">
    <source>
        <dbReference type="Proteomes" id="UP000234845"/>
    </source>
</evidence>
<dbReference type="AlphaFoldDB" id="A0A2N5Y2Q7"/>
<comment type="caution">
    <text evidence="3">The sequence shown here is derived from an EMBL/GenBank/DDBJ whole genome shotgun (WGS) entry which is preliminary data.</text>
</comment>
<reference evidence="4" key="1">
    <citation type="submission" date="2017-11" db="EMBL/GenBank/DDBJ databases">
        <title>The draft genome sequence of Chromatocurvus sp. F02.</title>
        <authorList>
            <person name="Du Z.-J."/>
            <person name="Chang Y.-Q."/>
        </authorList>
    </citation>
    <scope>NUCLEOTIDE SEQUENCE [LARGE SCALE GENOMIC DNA]</scope>
    <source>
        <strain evidence="4">F02</strain>
    </source>
</reference>
<evidence type="ECO:0000256" key="1">
    <source>
        <dbReference type="SAM" id="Coils"/>
    </source>
</evidence>
<dbReference type="RefSeq" id="WP_101521140.1">
    <property type="nucleotide sequence ID" value="NZ_PKLZ01000007.1"/>
</dbReference>
<feature type="region of interest" description="Disordered" evidence="2">
    <location>
        <begin position="30"/>
        <end position="53"/>
    </location>
</feature>
<evidence type="ECO:0000313" key="3">
    <source>
        <dbReference type="EMBL" id="PLW82672.1"/>
    </source>
</evidence>
<dbReference type="OrthoDB" id="8548296at2"/>
<proteinExistence type="predicted"/>
<dbReference type="Proteomes" id="UP000234845">
    <property type="component" value="Unassembled WGS sequence"/>
</dbReference>
<keyword evidence="4" id="KW-1185">Reference proteome</keyword>
<dbReference type="EMBL" id="PKLZ01000007">
    <property type="protein sequence ID" value="PLW82672.1"/>
    <property type="molecule type" value="Genomic_DNA"/>
</dbReference>
<evidence type="ECO:0008006" key="5">
    <source>
        <dbReference type="Google" id="ProtNLM"/>
    </source>
</evidence>
<protein>
    <recommendedName>
        <fullName evidence="5">DUF883 domain-containing protein</fullName>
    </recommendedName>
</protein>
<name>A0A2N5Y2Q7_9GAMM</name>
<evidence type="ECO:0000256" key="2">
    <source>
        <dbReference type="SAM" id="MobiDB-lite"/>
    </source>
</evidence>